<proteinExistence type="inferred from homology"/>
<dbReference type="GO" id="GO:0030170">
    <property type="term" value="F:pyridoxal phosphate binding"/>
    <property type="evidence" value="ECO:0007669"/>
    <property type="project" value="TreeGrafter"/>
</dbReference>
<dbReference type="PIRSF" id="PIRSF000390">
    <property type="entry name" value="PLP_StrS"/>
    <property type="match status" value="1"/>
</dbReference>
<dbReference type="InterPro" id="IPR015424">
    <property type="entry name" value="PyrdxlP-dep_Trfase"/>
</dbReference>
<comment type="similarity">
    <text evidence="3">Belongs to the DegT/DnrJ/EryC1 family.</text>
</comment>
<dbReference type="PANTHER" id="PTHR30244:SF34">
    <property type="entry name" value="DTDP-4-AMINO-4,6-DIDEOXYGALACTOSE TRANSAMINASE"/>
    <property type="match status" value="1"/>
</dbReference>
<evidence type="ECO:0000256" key="3">
    <source>
        <dbReference type="RuleBase" id="RU004508"/>
    </source>
</evidence>
<organism evidence="4 5">
    <name type="scientific">Candidatus Magasanikbacteria bacterium RIFOXYA1_FULL_40_8</name>
    <dbReference type="NCBI Taxonomy" id="1798694"/>
    <lineage>
        <taxon>Bacteria</taxon>
        <taxon>Candidatus Magasanikiibacteriota</taxon>
    </lineage>
</organism>
<evidence type="ECO:0000256" key="1">
    <source>
        <dbReference type="PIRSR" id="PIRSR000390-1"/>
    </source>
</evidence>
<dbReference type="PANTHER" id="PTHR30244">
    <property type="entry name" value="TRANSAMINASE"/>
    <property type="match status" value="1"/>
</dbReference>
<dbReference type="GO" id="GO:0000271">
    <property type="term" value="P:polysaccharide biosynthetic process"/>
    <property type="evidence" value="ECO:0007669"/>
    <property type="project" value="TreeGrafter"/>
</dbReference>
<evidence type="ECO:0000313" key="5">
    <source>
        <dbReference type="Proteomes" id="UP000177151"/>
    </source>
</evidence>
<accession>A0A1F6NUB9</accession>
<evidence type="ECO:0000256" key="2">
    <source>
        <dbReference type="PIRSR" id="PIRSR000390-2"/>
    </source>
</evidence>
<dbReference type="SUPFAM" id="SSF53383">
    <property type="entry name" value="PLP-dependent transferases"/>
    <property type="match status" value="1"/>
</dbReference>
<gene>
    <name evidence="4" type="ORF">A2206_02165</name>
</gene>
<dbReference type="InterPro" id="IPR000653">
    <property type="entry name" value="DegT/StrS_aminotransferase"/>
</dbReference>
<reference evidence="4 5" key="1">
    <citation type="journal article" date="2016" name="Nat. Commun.">
        <title>Thousands of microbial genomes shed light on interconnected biogeochemical processes in an aquifer system.</title>
        <authorList>
            <person name="Anantharaman K."/>
            <person name="Brown C.T."/>
            <person name="Hug L.A."/>
            <person name="Sharon I."/>
            <person name="Castelle C.J."/>
            <person name="Probst A.J."/>
            <person name="Thomas B.C."/>
            <person name="Singh A."/>
            <person name="Wilkins M.J."/>
            <person name="Karaoz U."/>
            <person name="Brodie E.L."/>
            <person name="Williams K.H."/>
            <person name="Hubbard S.S."/>
            <person name="Banfield J.F."/>
        </authorList>
    </citation>
    <scope>NUCLEOTIDE SEQUENCE [LARGE SCALE GENOMIC DNA]</scope>
</reference>
<dbReference type="GO" id="GO:0008483">
    <property type="term" value="F:transaminase activity"/>
    <property type="evidence" value="ECO:0007669"/>
    <property type="project" value="TreeGrafter"/>
</dbReference>
<dbReference type="Pfam" id="PF01041">
    <property type="entry name" value="DegT_DnrJ_EryC1"/>
    <property type="match status" value="2"/>
</dbReference>
<dbReference type="EMBL" id="MFQP01000018">
    <property type="protein sequence ID" value="OGH87420.1"/>
    <property type="molecule type" value="Genomic_DNA"/>
</dbReference>
<keyword evidence="2 3" id="KW-0663">Pyridoxal phosphate</keyword>
<dbReference type="InterPro" id="IPR015422">
    <property type="entry name" value="PyrdxlP-dep_Trfase_small"/>
</dbReference>
<dbReference type="Proteomes" id="UP000177151">
    <property type="component" value="Unassembled WGS sequence"/>
</dbReference>
<dbReference type="AlphaFoldDB" id="A0A1F6NUB9"/>
<dbReference type="Gene3D" id="3.90.1150.10">
    <property type="entry name" value="Aspartate Aminotransferase, domain 1"/>
    <property type="match status" value="1"/>
</dbReference>
<name>A0A1F6NUB9_9BACT</name>
<evidence type="ECO:0000313" key="4">
    <source>
        <dbReference type="EMBL" id="OGH87420.1"/>
    </source>
</evidence>
<dbReference type="Gene3D" id="3.40.640.10">
    <property type="entry name" value="Type I PLP-dependent aspartate aminotransferase-like (Major domain)"/>
    <property type="match status" value="1"/>
</dbReference>
<comment type="caution">
    <text evidence="4">The sequence shown here is derived from an EMBL/GenBank/DDBJ whole genome shotgun (WGS) entry which is preliminary data.</text>
</comment>
<sequence>MRKMLFTGFAPNQRFKDVLRAMKFLFLPWMYFKWIKGGSVLEAENWLKNFFGVKTAVLVDSGRSALLLGLKALKIGNGDEVIVQAYTCVVVINAIKHSGARPVYVDIDGSLNINTDDLENKITDKTKAVIVQHTFGNPADIDTILGVCSRRKIKLIEDCAHSFGAMYKGQKVGTFGDLAFFSFGSDKCVSCVRGGALVSGNNEITEEIEKVYRELPNTPWVKVLQNLLHYPIFFKGKILYPVFLGKIILALAKKMHITERVIYDCEKSGGKVDFYPAKLANALADLLLLQLNDFNLISEHRKKIAEIYEKNIANNKVVKPALSDWAIPLRYNLLTDAPDALAAIAKKQGVILGDWYRTAVAPSDIDVNKTGYEAGACPAAENFANKSINLPTDINISEKDAFRIVNIINNY</sequence>
<feature type="modified residue" description="N6-(pyridoxal phosphate)lysine" evidence="2">
    <location>
        <position position="187"/>
    </location>
</feature>
<feature type="active site" description="Proton acceptor" evidence="1">
    <location>
        <position position="187"/>
    </location>
</feature>
<evidence type="ECO:0008006" key="6">
    <source>
        <dbReference type="Google" id="ProtNLM"/>
    </source>
</evidence>
<dbReference type="InterPro" id="IPR015421">
    <property type="entry name" value="PyrdxlP-dep_Trfase_major"/>
</dbReference>
<protein>
    <recommendedName>
        <fullName evidence="6">Aminotransferase</fullName>
    </recommendedName>
</protein>